<sequence>MVSTPLWSLLQGIPFSSTLTGKYSLASGASGSGLKKFSINFSKYTWKAAEHRTPPTAQVTWHIDILEKKNENGLQVAQGQVAGYRNVALWIEVGNWRITCERMKLVGRALLNQEILSLVNTREPAKGQFTPGFKLQRVGIYLQGTEKDPITQGKKKEASLENV</sequence>
<dbReference type="Proteomes" id="UP000266723">
    <property type="component" value="Unassembled WGS sequence"/>
</dbReference>
<name>A0ABQ7F2H3_BRACR</name>
<proteinExistence type="predicted"/>
<evidence type="ECO:0000313" key="2">
    <source>
        <dbReference type="Proteomes" id="UP000266723"/>
    </source>
</evidence>
<comment type="caution">
    <text evidence="1">The sequence shown here is derived from an EMBL/GenBank/DDBJ whole genome shotgun (WGS) entry which is preliminary data.</text>
</comment>
<organism evidence="1 2">
    <name type="scientific">Brassica cretica</name>
    <name type="common">Mustard</name>
    <dbReference type="NCBI Taxonomy" id="69181"/>
    <lineage>
        <taxon>Eukaryota</taxon>
        <taxon>Viridiplantae</taxon>
        <taxon>Streptophyta</taxon>
        <taxon>Embryophyta</taxon>
        <taxon>Tracheophyta</taxon>
        <taxon>Spermatophyta</taxon>
        <taxon>Magnoliopsida</taxon>
        <taxon>eudicotyledons</taxon>
        <taxon>Gunneridae</taxon>
        <taxon>Pentapetalae</taxon>
        <taxon>rosids</taxon>
        <taxon>malvids</taxon>
        <taxon>Brassicales</taxon>
        <taxon>Brassicaceae</taxon>
        <taxon>Brassiceae</taxon>
        <taxon>Brassica</taxon>
    </lineage>
</organism>
<keyword evidence="2" id="KW-1185">Reference proteome</keyword>
<evidence type="ECO:0000313" key="1">
    <source>
        <dbReference type="EMBL" id="KAF3609737.1"/>
    </source>
</evidence>
<dbReference type="EMBL" id="QGKV02000297">
    <property type="protein sequence ID" value="KAF3609737.1"/>
    <property type="molecule type" value="Genomic_DNA"/>
</dbReference>
<gene>
    <name evidence="1" type="ORF">DY000_02047060</name>
</gene>
<accession>A0ABQ7F2H3</accession>
<protein>
    <submittedName>
        <fullName evidence="1">Uncharacterized protein</fullName>
    </submittedName>
</protein>
<reference evidence="1 2" key="1">
    <citation type="journal article" date="2020" name="BMC Genomics">
        <title>Intraspecific diversification of the crop wild relative Brassica cretica Lam. using demographic model selection.</title>
        <authorList>
            <person name="Kioukis A."/>
            <person name="Michalopoulou V.A."/>
            <person name="Briers L."/>
            <person name="Pirintsos S."/>
            <person name="Studholme D.J."/>
            <person name="Pavlidis P."/>
            <person name="Sarris P.F."/>
        </authorList>
    </citation>
    <scope>NUCLEOTIDE SEQUENCE [LARGE SCALE GENOMIC DNA]</scope>
    <source>
        <strain evidence="2">cv. PFS-1207/04</strain>
    </source>
</reference>